<dbReference type="AlphaFoldDB" id="A0A0C2DHE8"/>
<gene>
    <name evidence="1" type="ORF">ANCDUO_00293</name>
</gene>
<sequence>MDRNVWVDDVRIPQHQTVTCSLNSTNEENLRDRMYNPNELNRNGSTRTSRYRAKMEKARREFITGGSDVVGS</sequence>
<proteinExistence type="predicted"/>
<reference evidence="1 2" key="1">
    <citation type="submission" date="2013-12" db="EMBL/GenBank/DDBJ databases">
        <title>Draft genome of the parsitic nematode Ancylostoma duodenale.</title>
        <authorList>
            <person name="Mitreva M."/>
        </authorList>
    </citation>
    <scope>NUCLEOTIDE SEQUENCE [LARGE SCALE GENOMIC DNA]</scope>
    <source>
        <strain evidence="1 2">Zhejiang</strain>
    </source>
</reference>
<dbReference type="Proteomes" id="UP000054047">
    <property type="component" value="Unassembled WGS sequence"/>
</dbReference>
<dbReference type="OrthoDB" id="6431454at2759"/>
<evidence type="ECO:0000313" key="2">
    <source>
        <dbReference type="Proteomes" id="UP000054047"/>
    </source>
</evidence>
<keyword evidence="2" id="KW-1185">Reference proteome</keyword>
<accession>A0A0C2DHE8</accession>
<name>A0A0C2DHE8_9BILA</name>
<protein>
    <submittedName>
        <fullName evidence="1">Uncharacterized protein</fullName>
    </submittedName>
</protein>
<organism evidence="1 2">
    <name type="scientific">Ancylostoma duodenale</name>
    <dbReference type="NCBI Taxonomy" id="51022"/>
    <lineage>
        <taxon>Eukaryota</taxon>
        <taxon>Metazoa</taxon>
        <taxon>Ecdysozoa</taxon>
        <taxon>Nematoda</taxon>
        <taxon>Chromadorea</taxon>
        <taxon>Rhabditida</taxon>
        <taxon>Rhabditina</taxon>
        <taxon>Rhabditomorpha</taxon>
        <taxon>Strongyloidea</taxon>
        <taxon>Ancylostomatidae</taxon>
        <taxon>Ancylostomatinae</taxon>
        <taxon>Ancylostoma</taxon>
    </lineage>
</organism>
<dbReference type="EMBL" id="KN726172">
    <property type="protein sequence ID" value="KIH69363.1"/>
    <property type="molecule type" value="Genomic_DNA"/>
</dbReference>
<evidence type="ECO:0000313" key="1">
    <source>
        <dbReference type="EMBL" id="KIH69363.1"/>
    </source>
</evidence>